<proteinExistence type="predicted"/>
<comment type="caution">
    <text evidence="1">The sequence shown here is derived from an EMBL/GenBank/DDBJ whole genome shotgun (WGS) entry which is preliminary data.</text>
</comment>
<name>A0AAD9PD85_RIDPI</name>
<organism evidence="1 2">
    <name type="scientific">Ridgeia piscesae</name>
    <name type="common">Tubeworm</name>
    <dbReference type="NCBI Taxonomy" id="27915"/>
    <lineage>
        <taxon>Eukaryota</taxon>
        <taxon>Metazoa</taxon>
        <taxon>Spiralia</taxon>
        <taxon>Lophotrochozoa</taxon>
        <taxon>Annelida</taxon>
        <taxon>Polychaeta</taxon>
        <taxon>Sedentaria</taxon>
        <taxon>Canalipalpata</taxon>
        <taxon>Sabellida</taxon>
        <taxon>Siboglinidae</taxon>
        <taxon>Ridgeia</taxon>
    </lineage>
</organism>
<protein>
    <submittedName>
        <fullName evidence="1">Uncharacterized protein</fullName>
    </submittedName>
</protein>
<dbReference type="EMBL" id="JAODUO010000025">
    <property type="protein sequence ID" value="KAK2192689.1"/>
    <property type="molecule type" value="Genomic_DNA"/>
</dbReference>
<sequence>MTSHFTICLLRRTNTCPSVFTDSYTDRDTKIHNIVTRSPTCPTDLCTDGCVVLNKLKLFDIYLELEEECYKWAQTPTWKYITFDRSLANMIQTTNKIKLTSRPVPF</sequence>
<dbReference type="Proteomes" id="UP001209878">
    <property type="component" value="Unassembled WGS sequence"/>
</dbReference>
<accession>A0AAD9PD85</accession>
<gene>
    <name evidence="1" type="ORF">NP493_25g05016</name>
</gene>
<keyword evidence="2" id="KW-1185">Reference proteome</keyword>
<dbReference type="AlphaFoldDB" id="A0AAD9PD85"/>
<evidence type="ECO:0000313" key="2">
    <source>
        <dbReference type="Proteomes" id="UP001209878"/>
    </source>
</evidence>
<evidence type="ECO:0000313" key="1">
    <source>
        <dbReference type="EMBL" id="KAK2192689.1"/>
    </source>
</evidence>
<reference evidence="1" key="1">
    <citation type="journal article" date="2023" name="Mol. Biol. Evol.">
        <title>Third-Generation Sequencing Reveals the Adaptive Role of the Epigenome in Three Deep-Sea Polychaetes.</title>
        <authorList>
            <person name="Perez M."/>
            <person name="Aroh O."/>
            <person name="Sun Y."/>
            <person name="Lan Y."/>
            <person name="Juniper S.K."/>
            <person name="Young C.R."/>
            <person name="Angers B."/>
            <person name="Qian P.Y."/>
        </authorList>
    </citation>
    <scope>NUCLEOTIDE SEQUENCE</scope>
    <source>
        <strain evidence="1">R07B-5</strain>
    </source>
</reference>